<sequence length="189" mass="21813">GLFTFQFPEHVVIQECNRYCLCDKEQCQFSVAQRTRKHELEVFETESCGWGVRTAQDLKRGEVLGMYMGEFITREEAGKRQGNYVFDLDAEERREDLSLAGKFSVDAENCGNWTRFINNSCDPNLIVRTVNFDAPAKQHPGRLIFICNRDIEAEEELSFTYTPTHAVSAEDIEMKPRCRCGADNCRGWY</sequence>
<feature type="non-terminal residue" evidence="10">
    <location>
        <position position="1"/>
    </location>
</feature>
<dbReference type="OrthoDB" id="308383at2759"/>
<protein>
    <submittedName>
        <fullName evidence="10">SET domain-containing protein</fullName>
    </submittedName>
</protein>
<dbReference type="InterPro" id="IPR046341">
    <property type="entry name" value="SET_dom_sf"/>
</dbReference>
<dbReference type="GO" id="GO:0008168">
    <property type="term" value="F:methyltransferase activity"/>
    <property type="evidence" value="ECO:0007669"/>
    <property type="project" value="UniProtKB-KW"/>
</dbReference>
<evidence type="ECO:0000256" key="1">
    <source>
        <dbReference type="ARBA" id="ARBA00004286"/>
    </source>
</evidence>
<dbReference type="InterPro" id="IPR001214">
    <property type="entry name" value="SET_dom"/>
</dbReference>
<dbReference type="Pfam" id="PF00856">
    <property type="entry name" value="SET"/>
    <property type="match status" value="1"/>
</dbReference>
<feature type="domain" description="Post-SET" evidence="9">
    <location>
        <begin position="174"/>
        <end position="188"/>
    </location>
</feature>
<evidence type="ECO:0000259" key="9">
    <source>
        <dbReference type="PROSITE" id="PS50868"/>
    </source>
</evidence>
<keyword evidence="5" id="KW-0949">S-adenosyl-L-methionine</keyword>
<evidence type="ECO:0000256" key="6">
    <source>
        <dbReference type="ARBA" id="ARBA00022723"/>
    </source>
</evidence>
<keyword evidence="11" id="KW-1185">Reference proteome</keyword>
<keyword evidence="6" id="KW-0479">Metal-binding</keyword>
<accession>A0A167KDW1</accession>
<evidence type="ECO:0000256" key="2">
    <source>
        <dbReference type="ARBA" id="ARBA00022454"/>
    </source>
</evidence>
<gene>
    <name evidence="10" type="ORF">CALVIDRAFT_484319</name>
</gene>
<dbReference type="Gene3D" id="2.170.270.10">
    <property type="entry name" value="SET domain"/>
    <property type="match status" value="1"/>
</dbReference>
<dbReference type="GO" id="GO:0046872">
    <property type="term" value="F:metal ion binding"/>
    <property type="evidence" value="ECO:0007669"/>
    <property type="project" value="UniProtKB-KW"/>
</dbReference>
<evidence type="ECO:0000313" key="10">
    <source>
        <dbReference type="EMBL" id="KZO94544.1"/>
    </source>
</evidence>
<evidence type="ECO:0000259" key="8">
    <source>
        <dbReference type="PROSITE" id="PS50280"/>
    </source>
</evidence>
<dbReference type="STRING" id="1330018.A0A167KDW1"/>
<dbReference type="PANTHER" id="PTHR46223">
    <property type="entry name" value="HISTONE-LYSINE N-METHYLTRANSFERASE SUV39H"/>
    <property type="match status" value="1"/>
</dbReference>
<organism evidence="10 11">
    <name type="scientific">Calocera viscosa (strain TUFC12733)</name>
    <dbReference type="NCBI Taxonomy" id="1330018"/>
    <lineage>
        <taxon>Eukaryota</taxon>
        <taxon>Fungi</taxon>
        <taxon>Dikarya</taxon>
        <taxon>Basidiomycota</taxon>
        <taxon>Agaricomycotina</taxon>
        <taxon>Dacrymycetes</taxon>
        <taxon>Dacrymycetales</taxon>
        <taxon>Dacrymycetaceae</taxon>
        <taxon>Calocera</taxon>
    </lineage>
</organism>
<keyword evidence="2" id="KW-0158">Chromosome</keyword>
<keyword evidence="4" id="KW-0808">Transferase</keyword>
<comment type="subcellular location">
    <subcellularLocation>
        <location evidence="1">Chromosome</location>
    </subcellularLocation>
</comment>
<dbReference type="PROSITE" id="PS50280">
    <property type="entry name" value="SET"/>
    <property type="match status" value="1"/>
</dbReference>
<evidence type="ECO:0000256" key="5">
    <source>
        <dbReference type="ARBA" id="ARBA00022691"/>
    </source>
</evidence>
<dbReference type="PANTHER" id="PTHR46223:SF3">
    <property type="entry name" value="HISTONE-LYSINE N-METHYLTRANSFERASE SET-23"/>
    <property type="match status" value="1"/>
</dbReference>
<evidence type="ECO:0000256" key="7">
    <source>
        <dbReference type="ARBA" id="ARBA00022833"/>
    </source>
</evidence>
<keyword evidence="3" id="KW-0489">Methyltransferase</keyword>
<keyword evidence="7" id="KW-0862">Zinc</keyword>
<dbReference type="SUPFAM" id="SSF82199">
    <property type="entry name" value="SET domain"/>
    <property type="match status" value="1"/>
</dbReference>
<dbReference type="EMBL" id="KV417294">
    <property type="protein sequence ID" value="KZO94544.1"/>
    <property type="molecule type" value="Genomic_DNA"/>
</dbReference>
<dbReference type="PROSITE" id="PS50868">
    <property type="entry name" value="POST_SET"/>
    <property type="match status" value="1"/>
</dbReference>
<proteinExistence type="predicted"/>
<dbReference type="Proteomes" id="UP000076738">
    <property type="component" value="Unassembled WGS sequence"/>
</dbReference>
<dbReference type="SMART" id="SM00317">
    <property type="entry name" value="SET"/>
    <property type="match status" value="1"/>
</dbReference>
<feature type="domain" description="SET" evidence="8">
    <location>
        <begin position="38"/>
        <end position="162"/>
    </location>
</feature>
<dbReference type="AlphaFoldDB" id="A0A167KDW1"/>
<evidence type="ECO:0000256" key="3">
    <source>
        <dbReference type="ARBA" id="ARBA00022603"/>
    </source>
</evidence>
<name>A0A167KDW1_CALVF</name>
<evidence type="ECO:0000313" key="11">
    <source>
        <dbReference type="Proteomes" id="UP000076738"/>
    </source>
</evidence>
<dbReference type="InterPro" id="IPR050973">
    <property type="entry name" value="H3K9_Histone-Lys_N-MTase"/>
</dbReference>
<dbReference type="GO" id="GO:0005694">
    <property type="term" value="C:chromosome"/>
    <property type="evidence" value="ECO:0007669"/>
    <property type="project" value="UniProtKB-SubCell"/>
</dbReference>
<dbReference type="InterPro" id="IPR003616">
    <property type="entry name" value="Post-SET_dom"/>
</dbReference>
<reference evidence="10 11" key="1">
    <citation type="journal article" date="2016" name="Mol. Biol. Evol.">
        <title>Comparative Genomics of Early-Diverging Mushroom-Forming Fungi Provides Insights into the Origins of Lignocellulose Decay Capabilities.</title>
        <authorList>
            <person name="Nagy L.G."/>
            <person name="Riley R."/>
            <person name="Tritt A."/>
            <person name="Adam C."/>
            <person name="Daum C."/>
            <person name="Floudas D."/>
            <person name="Sun H."/>
            <person name="Yadav J.S."/>
            <person name="Pangilinan J."/>
            <person name="Larsson K.H."/>
            <person name="Matsuura K."/>
            <person name="Barry K."/>
            <person name="Labutti K."/>
            <person name="Kuo R."/>
            <person name="Ohm R.A."/>
            <person name="Bhattacharya S.S."/>
            <person name="Shirouzu T."/>
            <person name="Yoshinaga Y."/>
            <person name="Martin F.M."/>
            <person name="Grigoriev I.V."/>
            <person name="Hibbett D.S."/>
        </authorList>
    </citation>
    <scope>NUCLEOTIDE SEQUENCE [LARGE SCALE GENOMIC DNA]</scope>
    <source>
        <strain evidence="10 11">TUFC12733</strain>
    </source>
</reference>
<evidence type="ECO:0000256" key="4">
    <source>
        <dbReference type="ARBA" id="ARBA00022679"/>
    </source>
</evidence>
<dbReference type="GO" id="GO:0032259">
    <property type="term" value="P:methylation"/>
    <property type="evidence" value="ECO:0007669"/>
    <property type="project" value="UniProtKB-KW"/>
</dbReference>